<dbReference type="RefSeq" id="WP_279648940.1">
    <property type="nucleotide sequence ID" value="NZ_JAOCDG010000003.1"/>
</dbReference>
<dbReference type="AlphaFoldDB" id="A0ABD4XX35"/>
<dbReference type="Proteomes" id="UP001161139">
    <property type="component" value="Unassembled WGS sequence"/>
</dbReference>
<evidence type="ECO:0000313" key="1">
    <source>
        <dbReference type="EMBL" id="MDH0686929.1"/>
    </source>
</evidence>
<reference evidence="1" key="1">
    <citation type="submission" date="2022-09" db="EMBL/GenBank/DDBJ databases">
        <title>Intensive care unit water sources are persistently colonized with multi-drug resistant bacteria and are the site of extensive horizontal gene transfer of antibiotic resistance genes.</title>
        <authorList>
            <person name="Diorio-Toth L."/>
        </authorList>
    </citation>
    <scope>NUCLEOTIDE SEQUENCE</scope>
    <source>
        <strain evidence="1">GD03864</strain>
    </source>
</reference>
<sequence>MPIPELRPEDTAVEIKLGSLGFTFTAVRPSDLDMWGDFLKLPAGTLLLATGTGGWGWGERFLIHEPTDNGYATVDLRRGLVVEMPTWEVAASFCQLFSEEAYPYQSLEEAVAAVRSSIPLFALPAVVTSSNV</sequence>
<name>A0ABD4XX35_STUST</name>
<evidence type="ECO:0000313" key="2">
    <source>
        <dbReference type="Proteomes" id="UP001161139"/>
    </source>
</evidence>
<comment type="caution">
    <text evidence="1">The sequence shown here is derived from an EMBL/GenBank/DDBJ whole genome shotgun (WGS) entry which is preliminary data.</text>
</comment>
<protein>
    <submittedName>
        <fullName evidence="1">Uncharacterized protein</fullName>
    </submittedName>
</protein>
<organism evidence="1 2">
    <name type="scientific">Stutzerimonas stutzeri</name>
    <name type="common">Pseudomonas stutzeri</name>
    <dbReference type="NCBI Taxonomy" id="316"/>
    <lineage>
        <taxon>Bacteria</taxon>
        <taxon>Pseudomonadati</taxon>
        <taxon>Pseudomonadota</taxon>
        <taxon>Gammaproteobacteria</taxon>
        <taxon>Pseudomonadales</taxon>
        <taxon>Pseudomonadaceae</taxon>
        <taxon>Stutzerimonas</taxon>
    </lineage>
</organism>
<gene>
    <name evidence="1" type="ORF">N5D09_02370</name>
</gene>
<dbReference type="EMBL" id="JAOCDG010000003">
    <property type="protein sequence ID" value="MDH0686929.1"/>
    <property type="molecule type" value="Genomic_DNA"/>
</dbReference>
<accession>A0ABD4XX35</accession>
<proteinExistence type="predicted"/>